<sequence>MKFRFIKKALFVSLFLTAFSVTSCKDNKDAEENMTTMDTVAPDENVNQTPADTIITDNDTVVEMGTDTDLDDFQTGKQVP</sequence>
<protein>
    <recommendedName>
        <fullName evidence="4">Secreted protein</fullName>
    </recommendedName>
</protein>
<name>A0ABW8YUZ1_9FLAO</name>
<dbReference type="RefSeq" id="WP_408083141.1">
    <property type="nucleotide sequence ID" value="NZ_JBELPZ010000001.1"/>
</dbReference>
<feature type="signal peptide" evidence="1">
    <location>
        <begin position="1"/>
        <end position="24"/>
    </location>
</feature>
<evidence type="ECO:0008006" key="4">
    <source>
        <dbReference type="Google" id="ProtNLM"/>
    </source>
</evidence>
<keyword evidence="1" id="KW-0732">Signal</keyword>
<accession>A0ABW8YUZ1</accession>
<gene>
    <name evidence="2" type="ORF">ABS766_00645</name>
</gene>
<evidence type="ECO:0000256" key="1">
    <source>
        <dbReference type="SAM" id="SignalP"/>
    </source>
</evidence>
<organism evidence="2 3">
    <name type="scientific">Flavobacterium rhizosphaerae</name>
    <dbReference type="NCBI Taxonomy" id="3163298"/>
    <lineage>
        <taxon>Bacteria</taxon>
        <taxon>Pseudomonadati</taxon>
        <taxon>Bacteroidota</taxon>
        <taxon>Flavobacteriia</taxon>
        <taxon>Flavobacteriales</taxon>
        <taxon>Flavobacteriaceae</taxon>
        <taxon>Flavobacterium</taxon>
    </lineage>
</organism>
<proteinExistence type="predicted"/>
<dbReference type="EMBL" id="JBELPZ010000001">
    <property type="protein sequence ID" value="MFL9842913.1"/>
    <property type="molecule type" value="Genomic_DNA"/>
</dbReference>
<comment type="caution">
    <text evidence="2">The sequence shown here is derived from an EMBL/GenBank/DDBJ whole genome shotgun (WGS) entry which is preliminary data.</text>
</comment>
<feature type="chain" id="PRO_5047464470" description="Secreted protein" evidence="1">
    <location>
        <begin position="25"/>
        <end position="80"/>
    </location>
</feature>
<reference evidence="2 3" key="1">
    <citation type="submission" date="2024-06" db="EMBL/GenBank/DDBJ databases">
        <authorList>
            <person name="Kaempfer P."/>
            <person name="Viver T."/>
        </authorList>
    </citation>
    <scope>NUCLEOTIDE SEQUENCE [LARGE SCALE GENOMIC DNA]</scope>
    <source>
        <strain evidence="2 3">ST-119</strain>
    </source>
</reference>
<dbReference type="Proteomes" id="UP001629156">
    <property type="component" value="Unassembled WGS sequence"/>
</dbReference>
<evidence type="ECO:0000313" key="3">
    <source>
        <dbReference type="Proteomes" id="UP001629156"/>
    </source>
</evidence>
<dbReference type="PROSITE" id="PS51257">
    <property type="entry name" value="PROKAR_LIPOPROTEIN"/>
    <property type="match status" value="1"/>
</dbReference>
<keyword evidence="3" id="KW-1185">Reference proteome</keyword>
<evidence type="ECO:0000313" key="2">
    <source>
        <dbReference type="EMBL" id="MFL9842913.1"/>
    </source>
</evidence>